<protein>
    <submittedName>
        <fullName evidence="1">Uncharacterized protein</fullName>
    </submittedName>
</protein>
<dbReference type="EMBL" id="GU474873">
    <property type="protein sequence ID" value="ADI17760.1"/>
    <property type="molecule type" value="Genomic_DNA"/>
</dbReference>
<accession>E0XTL9</accession>
<organism evidence="1">
    <name type="scientific">uncultured nuHF1 cluster bacterium HF0130_31E21</name>
    <dbReference type="NCBI Taxonomy" id="710728"/>
    <lineage>
        <taxon>Bacteria</taxon>
        <taxon>environmental samples</taxon>
    </lineage>
</organism>
<name>E0XTL9_9BACT</name>
<sequence length="45" mass="5269">MYREFSMTKLIAVNQPHSMRLPYQIMSPSNRRVILGPVKHVCHTT</sequence>
<evidence type="ECO:0000313" key="1">
    <source>
        <dbReference type="EMBL" id="ADI17760.1"/>
    </source>
</evidence>
<proteinExistence type="predicted"/>
<reference evidence="1" key="1">
    <citation type="journal article" date="2011" name="Environ. Microbiol.">
        <title>Time-series analyses of Monterey Bay coastal microbial picoplankton using a 'genome proxy' microarray.</title>
        <authorList>
            <person name="Rich V.I."/>
            <person name="Pham V.D."/>
            <person name="Eppley J."/>
            <person name="Shi Y."/>
            <person name="DeLong E.F."/>
        </authorList>
    </citation>
    <scope>NUCLEOTIDE SEQUENCE</scope>
</reference>
<dbReference type="AlphaFoldDB" id="E0XTL9"/>